<dbReference type="InterPro" id="IPR009937">
    <property type="entry name" value="Phage_holin_3_6"/>
</dbReference>
<dbReference type="Proteomes" id="UP000711614">
    <property type="component" value="Unassembled WGS sequence"/>
</dbReference>
<sequence>MTDMQTDVHVAAEETRTDGSSTLLETLRTAVRLVPRQITDEVELAKLELADKKSRLGGIAIAAGIAVVFLALLVIALTVAAIAGLATVMPLWLSALLVSAALALVIAISAFIAVRKSKAVMPIVPEHAWRGIRHDLGIARQGRDFDPSTLVVPELSREEKKARAAAAAAEKAAAEAERAAKAAEHGPTASTEELLKRTDARRAHLLELREEIVQEADIKKQAGYFIDTAVAKTRQKATSVAGDAVEHGRELAGQAAEVARERWKPLAVLAVSAAVCAVLLRKLARK</sequence>
<reference evidence="3 4" key="1">
    <citation type="submission" date="2021-03" db="EMBL/GenBank/DDBJ databases">
        <title>Sequencing the genomes of 1000 actinobacteria strains.</title>
        <authorList>
            <person name="Klenk H.-P."/>
        </authorList>
    </citation>
    <scope>NUCLEOTIDE SEQUENCE [LARGE SCALE GENOMIC DNA]</scope>
    <source>
        <strain evidence="3 4">DSM 16005</strain>
    </source>
</reference>
<keyword evidence="4" id="KW-1185">Reference proteome</keyword>
<keyword evidence="1" id="KW-0175">Coiled coil</keyword>
<evidence type="ECO:0000313" key="3">
    <source>
        <dbReference type="EMBL" id="MBP2411356.1"/>
    </source>
</evidence>
<comment type="caution">
    <text evidence="3">The sequence shown here is derived from an EMBL/GenBank/DDBJ whole genome shotgun (WGS) entry which is preliminary data.</text>
</comment>
<keyword evidence="2" id="KW-0812">Transmembrane</keyword>
<evidence type="ECO:0000313" key="4">
    <source>
        <dbReference type="Proteomes" id="UP000711614"/>
    </source>
</evidence>
<feature type="transmembrane region" description="Helical" evidence="2">
    <location>
        <begin position="56"/>
        <end position="85"/>
    </location>
</feature>
<keyword evidence="2" id="KW-0472">Membrane</keyword>
<evidence type="ECO:0000256" key="1">
    <source>
        <dbReference type="SAM" id="Coils"/>
    </source>
</evidence>
<accession>A0ABS4YRE5</accession>
<organism evidence="3 4">
    <name type="scientific">Arthrobacter stackebrandtii</name>
    <dbReference type="NCBI Taxonomy" id="272161"/>
    <lineage>
        <taxon>Bacteria</taxon>
        <taxon>Bacillati</taxon>
        <taxon>Actinomycetota</taxon>
        <taxon>Actinomycetes</taxon>
        <taxon>Micrococcales</taxon>
        <taxon>Micrococcaceae</taxon>
        <taxon>Arthrobacter</taxon>
    </lineage>
</organism>
<dbReference type="Pfam" id="PF07332">
    <property type="entry name" value="Phage_holin_3_6"/>
    <property type="match status" value="1"/>
</dbReference>
<proteinExistence type="predicted"/>
<keyword evidence="2" id="KW-1133">Transmembrane helix</keyword>
<name>A0ABS4YRE5_9MICC</name>
<gene>
    <name evidence="3" type="ORF">JOF48_000155</name>
</gene>
<dbReference type="EMBL" id="JAGIOI010000001">
    <property type="protein sequence ID" value="MBP2411356.1"/>
    <property type="molecule type" value="Genomic_DNA"/>
</dbReference>
<protein>
    <submittedName>
        <fullName evidence="3">Membrane protein YqjE</fullName>
    </submittedName>
</protein>
<feature type="coiled-coil region" evidence="1">
    <location>
        <begin position="155"/>
        <end position="186"/>
    </location>
</feature>
<feature type="transmembrane region" description="Helical" evidence="2">
    <location>
        <begin position="91"/>
        <end position="114"/>
    </location>
</feature>
<evidence type="ECO:0000256" key="2">
    <source>
        <dbReference type="SAM" id="Phobius"/>
    </source>
</evidence>